<comment type="caution">
    <text evidence="5">The sequence shown here is derived from an EMBL/GenBank/DDBJ whole genome shotgun (WGS) entry which is preliminary data.</text>
</comment>
<evidence type="ECO:0000259" key="4">
    <source>
        <dbReference type="SMART" id="SM01075"/>
    </source>
</evidence>
<name>A0AAD5FJW3_SILAS</name>
<evidence type="ECO:0000256" key="1">
    <source>
        <dbReference type="ARBA" id="ARBA00008356"/>
    </source>
</evidence>
<dbReference type="GO" id="GO:0000076">
    <property type="term" value="P:DNA replication checkpoint signaling"/>
    <property type="evidence" value="ECO:0007669"/>
    <property type="project" value="TreeGrafter"/>
</dbReference>
<organism evidence="5 6">
    <name type="scientific">Silurus asotus</name>
    <name type="common">Amur catfish</name>
    <name type="synonym">Parasilurus asotus</name>
    <dbReference type="NCBI Taxonomy" id="30991"/>
    <lineage>
        <taxon>Eukaryota</taxon>
        <taxon>Metazoa</taxon>
        <taxon>Chordata</taxon>
        <taxon>Craniata</taxon>
        <taxon>Vertebrata</taxon>
        <taxon>Euteleostomi</taxon>
        <taxon>Actinopterygii</taxon>
        <taxon>Neopterygii</taxon>
        <taxon>Teleostei</taxon>
        <taxon>Ostariophysi</taxon>
        <taxon>Siluriformes</taxon>
        <taxon>Siluridae</taxon>
        <taxon>Silurus</taxon>
    </lineage>
</organism>
<dbReference type="GO" id="GO:0071163">
    <property type="term" value="P:DNA replication preinitiation complex assembly"/>
    <property type="evidence" value="ECO:0007669"/>
    <property type="project" value="InterPro"/>
</dbReference>
<dbReference type="GO" id="GO:0005634">
    <property type="term" value="C:nucleus"/>
    <property type="evidence" value="ECO:0007669"/>
    <property type="project" value="TreeGrafter"/>
</dbReference>
<dbReference type="EMBL" id="MU551661">
    <property type="protein sequence ID" value="KAI5619765.1"/>
    <property type="molecule type" value="Genomic_DNA"/>
</dbReference>
<feature type="region of interest" description="Disordered" evidence="3">
    <location>
        <begin position="291"/>
        <end position="317"/>
    </location>
</feature>
<dbReference type="InterPro" id="IPR032054">
    <property type="entry name" value="Cdt1_C"/>
</dbReference>
<evidence type="ECO:0000313" key="6">
    <source>
        <dbReference type="Proteomes" id="UP001205998"/>
    </source>
</evidence>
<sequence>MAQARVTDYFSQSKRAGVERTLRSKSQKPGAGEEKVSERNISTTTTRRKPQRSSRSARTPLIEDPEQLRHVQEEFLRVIDEAVSAPDHAEGKTELRSSEKEPECPRTPKRNSSEAEFDLSSAVFSSATEQHSTAKKRLRLAATKQLDTARSAEETGKKTARKKLVLSKHEETEKEPVIPAVPKDQKGVGSKASPANTVSAPTQSNANKVRRTEFHLTTGVSSFPRFVLISCCVSDIFQKTFSRDDVASLKARLQKLKGRAEETNSPKPAPVSALAELKARLDNARELAAKAQQRKEERAVEEERSKEEERDHKVDEGEKLPAYQRYHTLAQDVPPGLTLPFKYKVLAEMFRSMDTIVGMLFNRSETVTFAKVKQGVQDMMHKRFEESHIGQIKTVFPSAYVLRQEKNIPTFSSTLKKSTYQLTVEPLIDEGTHGVRPILSATRLLERRSTFHQNLVEIVKGHHKVFLASLNPPVVVPDDKLTRWHPKFKVDEVPNILPSDFPQPPQTEKLTTAQEVLDRARALMTPKMEKALANMALKTAEAACSKDSEAPGAALTPATTPIQTPGALKGVSQSLLERIRAKEAQKLQATMTRKPEQEERLGMMSRLPEMARILRNVFVAEKKPALIMELACNRMIGSYRSSLSAGEMEKHLRLLVELAPEWLSLHPIRKDFYLKLNKNTNMNLVLEKLNQKLKEEERL</sequence>
<evidence type="ECO:0000256" key="2">
    <source>
        <dbReference type="ARBA" id="ARBA00023306"/>
    </source>
</evidence>
<feature type="compositionally biased region" description="Polar residues" evidence="3">
    <location>
        <begin position="193"/>
        <end position="204"/>
    </location>
</feature>
<dbReference type="AlphaFoldDB" id="A0AAD5FJW3"/>
<protein>
    <submittedName>
        <fullName evidence="5">DNA replication factor Cdt1 isoform X1</fullName>
    </submittedName>
</protein>
<feature type="region of interest" description="Disordered" evidence="3">
    <location>
        <begin position="181"/>
        <end position="204"/>
    </location>
</feature>
<comment type="similarity">
    <text evidence="1">Belongs to the Cdt1 family.</text>
</comment>
<feature type="compositionally biased region" description="Basic and acidic residues" evidence="3">
    <location>
        <begin position="66"/>
        <end position="80"/>
    </location>
</feature>
<dbReference type="GO" id="GO:0070182">
    <property type="term" value="F:DNA polymerase binding"/>
    <property type="evidence" value="ECO:0007669"/>
    <property type="project" value="TreeGrafter"/>
</dbReference>
<accession>A0AAD5FJW3</accession>
<reference evidence="5" key="1">
    <citation type="submission" date="2018-07" db="EMBL/GenBank/DDBJ databases">
        <title>Comparative genomics of catfishes provides insights into carnivory and benthic adaptation.</title>
        <authorList>
            <person name="Zhang Y."/>
            <person name="Wang D."/>
            <person name="Peng Z."/>
            <person name="Zheng S."/>
            <person name="Shao F."/>
            <person name="Tao W."/>
        </authorList>
    </citation>
    <scope>NUCLEOTIDE SEQUENCE</scope>
    <source>
        <strain evidence="5">Chongqing</strain>
    </source>
</reference>
<dbReference type="PANTHER" id="PTHR28637">
    <property type="entry name" value="DNA REPLICATION FACTOR CDT1"/>
    <property type="match status" value="1"/>
</dbReference>
<keyword evidence="6" id="KW-1185">Reference proteome</keyword>
<dbReference type="CDD" id="cd08674">
    <property type="entry name" value="Cdt1_m"/>
    <property type="match status" value="1"/>
</dbReference>
<evidence type="ECO:0000256" key="3">
    <source>
        <dbReference type="SAM" id="MobiDB-lite"/>
    </source>
</evidence>
<dbReference type="GO" id="GO:0003677">
    <property type="term" value="F:DNA binding"/>
    <property type="evidence" value="ECO:0007669"/>
    <property type="project" value="InterPro"/>
</dbReference>
<dbReference type="InterPro" id="IPR038090">
    <property type="entry name" value="Cdt1_C_WH_dom_sf"/>
</dbReference>
<dbReference type="SUPFAM" id="SSF46785">
    <property type="entry name" value="Winged helix' DNA-binding domain"/>
    <property type="match status" value="1"/>
</dbReference>
<dbReference type="CDD" id="cd08767">
    <property type="entry name" value="Cdt1_c"/>
    <property type="match status" value="1"/>
</dbReference>
<dbReference type="InterPro" id="IPR014939">
    <property type="entry name" value="CDT1_Gemini-bd-like"/>
</dbReference>
<dbReference type="Pfam" id="PF16679">
    <property type="entry name" value="CDT1_C"/>
    <property type="match status" value="1"/>
</dbReference>
<dbReference type="GO" id="GO:0030174">
    <property type="term" value="P:regulation of DNA-templated DNA replication initiation"/>
    <property type="evidence" value="ECO:0007669"/>
    <property type="project" value="InterPro"/>
</dbReference>
<gene>
    <name evidence="5" type="ORF">C0J50_20682</name>
</gene>
<evidence type="ECO:0000313" key="5">
    <source>
        <dbReference type="EMBL" id="KAI5619765.1"/>
    </source>
</evidence>
<proteinExistence type="inferred from homology"/>
<feature type="region of interest" description="Disordered" evidence="3">
    <location>
        <begin position="1"/>
        <end position="115"/>
    </location>
</feature>
<dbReference type="GO" id="GO:0000278">
    <property type="term" value="P:mitotic cell cycle"/>
    <property type="evidence" value="ECO:0007669"/>
    <property type="project" value="TreeGrafter"/>
</dbReference>
<feature type="compositionally biased region" description="Basic and acidic residues" evidence="3">
    <location>
        <begin position="87"/>
        <end position="106"/>
    </location>
</feature>
<dbReference type="SMART" id="SM01075">
    <property type="entry name" value="CDT1"/>
    <property type="match status" value="1"/>
</dbReference>
<dbReference type="Gene3D" id="1.10.10.1420">
    <property type="entry name" value="DNA replication factor Cdt1, C-terminal WH domain"/>
    <property type="match status" value="1"/>
</dbReference>
<feature type="domain" description="CDT1 Geminin-binding" evidence="4">
    <location>
        <begin position="339"/>
        <end position="503"/>
    </location>
</feature>
<keyword evidence="2" id="KW-0131">Cell cycle</keyword>
<dbReference type="PANTHER" id="PTHR28637:SF1">
    <property type="entry name" value="DNA REPLICATION FACTOR CDT1"/>
    <property type="match status" value="1"/>
</dbReference>
<dbReference type="Proteomes" id="UP001205998">
    <property type="component" value="Unassembled WGS sequence"/>
</dbReference>
<dbReference type="InterPro" id="IPR036390">
    <property type="entry name" value="WH_DNA-bd_sf"/>
</dbReference>
<dbReference type="Pfam" id="PF08839">
    <property type="entry name" value="CDT1"/>
    <property type="match status" value="1"/>
</dbReference>
<dbReference type="InterPro" id="IPR045173">
    <property type="entry name" value="Cdt1"/>
</dbReference>